<sequence>MKNRQLWLVRPIPRGIDKISYFIKNEIIQVGWNEIGDLSLCQNREDIRENVNHQGLKPQDANLKVGLLYNFRFLMKAGDYCILPYQDHFYVAEITGDYDYEPQLMLQQRAVRFLNEGQPLGLKESLPAVLQKSLRSRLALANLTDHIELFLSHINESSSQVAVNTNEKLQALLPRSLDIIEEGLESSDERNRLLAALAVTSSLKK</sequence>
<dbReference type="RefSeq" id="WP_231417817.1">
    <property type="nucleotide sequence ID" value="NZ_CP126446.1"/>
</dbReference>
<evidence type="ECO:0000313" key="2">
    <source>
        <dbReference type="Proteomes" id="UP001236652"/>
    </source>
</evidence>
<accession>A0ABY8UX80</accession>
<protein>
    <recommendedName>
        <fullName evidence="3">AraC family transcriptional regulator</fullName>
    </recommendedName>
</protein>
<dbReference type="Proteomes" id="UP001236652">
    <property type="component" value="Chromosome"/>
</dbReference>
<proteinExistence type="predicted"/>
<name>A0ABY8UX80_9BACI</name>
<dbReference type="EMBL" id="CP126446">
    <property type="protein sequence ID" value="WIF97798.1"/>
    <property type="molecule type" value="Genomic_DNA"/>
</dbReference>
<reference evidence="1 2" key="1">
    <citation type="submission" date="2023-05" db="EMBL/GenBank/DDBJ databases">
        <title>Comparative genomics reveals the evidence of polycyclic aromatic hydrocarbons degradation in moderately halophilic genus Pontibacillus.</title>
        <authorList>
            <person name="Yang H."/>
            <person name="Qian Z."/>
        </authorList>
    </citation>
    <scope>NUCLEOTIDE SEQUENCE [LARGE SCALE GENOMIC DNA]</scope>
    <source>
        <strain evidence="2">HN14</strain>
    </source>
</reference>
<keyword evidence="2" id="KW-1185">Reference proteome</keyword>
<evidence type="ECO:0008006" key="3">
    <source>
        <dbReference type="Google" id="ProtNLM"/>
    </source>
</evidence>
<gene>
    <name evidence="1" type="ORF">QNI29_19050</name>
</gene>
<organism evidence="1 2">
    <name type="scientific">Pontibacillus chungwhensis</name>
    <dbReference type="NCBI Taxonomy" id="265426"/>
    <lineage>
        <taxon>Bacteria</taxon>
        <taxon>Bacillati</taxon>
        <taxon>Bacillota</taxon>
        <taxon>Bacilli</taxon>
        <taxon>Bacillales</taxon>
        <taxon>Bacillaceae</taxon>
        <taxon>Pontibacillus</taxon>
    </lineage>
</organism>
<evidence type="ECO:0000313" key="1">
    <source>
        <dbReference type="EMBL" id="WIF97798.1"/>
    </source>
</evidence>